<organism evidence="2 3">
    <name type="scientific">Araneus ventricosus</name>
    <name type="common">Orbweaver spider</name>
    <name type="synonym">Epeira ventricosa</name>
    <dbReference type="NCBI Taxonomy" id="182803"/>
    <lineage>
        <taxon>Eukaryota</taxon>
        <taxon>Metazoa</taxon>
        <taxon>Ecdysozoa</taxon>
        <taxon>Arthropoda</taxon>
        <taxon>Chelicerata</taxon>
        <taxon>Arachnida</taxon>
        <taxon>Araneae</taxon>
        <taxon>Araneomorphae</taxon>
        <taxon>Entelegynae</taxon>
        <taxon>Araneoidea</taxon>
        <taxon>Araneidae</taxon>
        <taxon>Araneus</taxon>
    </lineage>
</organism>
<dbReference type="AlphaFoldDB" id="A0A4Y2X637"/>
<evidence type="ECO:0000256" key="1">
    <source>
        <dbReference type="SAM" id="Phobius"/>
    </source>
</evidence>
<keyword evidence="1" id="KW-0812">Transmembrane</keyword>
<evidence type="ECO:0000313" key="2">
    <source>
        <dbReference type="EMBL" id="GBO45013.1"/>
    </source>
</evidence>
<feature type="transmembrane region" description="Helical" evidence="1">
    <location>
        <begin position="12"/>
        <end position="30"/>
    </location>
</feature>
<dbReference type="EMBL" id="BGPR01071983">
    <property type="protein sequence ID" value="GBO45013.1"/>
    <property type="molecule type" value="Genomic_DNA"/>
</dbReference>
<evidence type="ECO:0000313" key="3">
    <source>
        <dbReference type="Proteomes" id="UP000499080"/>
    </source>
</evidence>
<dbReference type="Proteomes" id="UP000499080">
    <property type="component" value="Unassembled WGS sequence"/>
</dbReference>
<comment type="caution">
    <text evidence="2">The sequence shown here is derived from an EMBL/GenBank/DDBJ whole genome shotgun (WGS) entry which is preliminary data.</text>
</comment>
<proteinExistence type="predicted"/>
<sequence length="48" mass="5637">IWFPLYVCCFTYAVSFIVSMLFEIPVLNLLDWLGKKKVEKESNVSHLD</sequence>
<reference evidence="2 3" key="1">
    <citation type="journal article" date="2019" name="Sci. Rep.">
        <title>Orb-weaving spider Araneus ventricosus genome elucidates the spidroin gene catalogue.</title>
        <authorList>
            <person name="Kono N."/>
            <person name="Nakamura H."/>
            <person name="Ohtoshi R."/>
            <person name="Moran D.A.P."/>
            <person name="Shinohara A."/>
            <person name="Yoshida Y."/>
            <person name="Fujiwara M."/>
            <person name="Mori M."/>
            <person name="Tomita M."/>
            <person name="Arakawa K."/>
        </authorList>
    </citation>
    <scope>NUCLEOTIDE SEQUENCE [LARGE SCALE GENOMIC DNA]</scope>
</reference>
<feature type="non-terminal residue" evidence="2">
    <location>
        <position position="1"/>
    </location>
</feature>
<keyword evidence="3" id="KW-1185">Reference proteome</keyword>
<name>A0A4Y2X637_ARAVE</name>
<keyword evidence="1" id="KW-1133">Transmembrane helix</keyword>
<protein>
    <submittedName>
        <fullName evidence="2">Uncharacterized protein</fullName>
    </submittedName>
</protein>
<accession>A0A4Y2X637</accession>
<keyword evidence="1" id="KW-0472">Membrane</keyword>
<gene>
    <name evidence="2" type="ORF">AVEN_74912_1</name>
</gene>